<dbReference type="Pfam" id="PF07935">
    <property type="entry name" value="SSV1_ORF_D-335"/>
    <property type="match status" value="1"/>
</dbReference>
<dbReference type="KEGG" id="sir:SiRe_2417"/>
<evidence type="ECO:0000313" key="2">
    <source>
        <dbReference type="EMBL" id="ADX86465.1"/>
    </source>
</evidence>
<reference evidence="2 3" key="1">
    <citation type="journal article" date="2011" name="J. Bacteriol.">
        <title>Genome analyses of icelandic strains of Sulfolobus islandicus, model organisms for genetic and virus-host interaction studies.</title>
        <authorList>
            <person name="Guo L."/>
            <person name="Brugger K."/>
            <person name="Liu C."/>
            <person name="Shah S.A."/>
            <person name="Zheng H."/>
            <person name="Zhu Y."/>
            <person name="Wang S."/>
            <person name="Lillestol R.K."/>
            <person name="Chen L."/>
            <person name="Frank J."/>
            <person name="Prangishvili D."/>
            <person name="Paulin L."/>
            <person name="She Q."/>
            <person name="Huang L."/>
            <person name="Garrett R.A."/>
        </authorList>
    </citation>
    <scope>NUCLEOTIDE SEQUENCE [LARGE SCALE GENOMIC DNA]</scope>
    <source>
        <strain evidence="2 3">REY15A</strain>
    </source>
</reference>
<feature type="domain" description="ORF D-335-like" evidence="1">
    <location>
        <begin position="7"/>
        <end position="73"/>
    </location>
</feature>
<dbReference type="HOGENOM" id="CLU_167324_0_0_2"/>
<evidence type="ECO:0000259" key="1">
    <source>
        <dbReference type="Pfam" id="PF07935"/>
    </source>
</evidence>
<keyword evidence="3" id="KW-1185">Reference proteome</keyword>
<dbReference type="Proteomes" id="UP000002664">
    <property type="component" value="Chromosome"/>
</dbReference>
<organism evidence="2 3">
    <name type="scientific">Saccharolobus islandicus (strain REY15A)</name>
    <name type="common">Sulfolobus islandicus</name>
    <dbReference type="NCBI Taxonomy" id="930945"/>
    <lineage>
        <taxon>Archaea</taxon>
        <taxon>Thermoproteota</taxon>
        <taxon>Thermoprotei</taxon>
        <taxon>Sulfolobales</taxon>
        <taxon>Sulfolobaceae</taxon>
        <taxon>Saccharolobus</taxon>
    </lineage>
</organism>
<accession>F0NFS9</accession>
<dbReference type="InterPro" id="IPR012922">
    <property type="entry name" value="ORF_D-335"/>
</dbReference>
<sequence length="118" mass="13742">MIEKQRRYKFDDYLLRERKGRYYVYKLEYENGDAKETYVGPLADVAEKHIKLKDEIGGVGYSPQSRGRDLNPGPLPYQGSALARLSYRGIIMFNLQRVKKSSSHICTVIILMVIRIFH</sequence>
<evidence type="ECO:0000313" key="3">
    <source>
        <dbReference type="Proteomes" id="UP000002664"/>
    </source>
</evidence>
<dbReference type="eggNOG" id="arCOG07277">
    <property type="taxonomic scope" value="Archaea"/>
</dbReference>
<proteinExistence type="predicted"/>
<dbReference type="EMBL" id="CP002425">
    <property type="protein sequence ID" value="ADX86465.1"/>
    <property type="molecule type" value="Genomic_DNA"/>
</dbReference>
<dbReference type="AlphaFoldDB" id="F0NFS9"/>
<name>F0NFS9_SACI5</name>
<gene>
    <name evidence="2" type="ordered locus">SiRe_2417</name>
</gene>
<protein>
    <submittedName>
        <fullName evidence="2">Integrase</fullName>
    </submittedName>
</protein>